<proteinExistence type="predicted"/>
<dbReference type="RefSeq" id="WP_169542021.1">
    <property type="nucleotide sequence ID" value="NZ_JBIAQY010000027.1"/>
</dbReference>
<gene>
    <name evidence="1" type="ORF">ACFYXQ_42445</name>
</gene>
<evidence type="ECO:0008006" key="3">
    <source>
        <dbReference type="Google" id="ProtNLM"/>
    </source>
</evidence>
<name>A0ABW6SG98_9NOCA</name>
<reference evidence="1 2" key="1">
    <citation type="submission" date="2024-10" db="EMBL/GenBank/DDBJ databases">
        <title>The Natural Products Discovery Center: Release of the First 8490 Sequenced Strains for Exploring Actinobacteria Biosynthetic Diversity.</title>
        <authorList>
            <person name="Kalkreuter E."/>
            <person name="Kautsar S.A."/>
            <person name="Yang D."/>
            <person name="Bader C.D."/>
            <person name="Teijaro C.N."/>
            <person name="Fluegel L."/>
            <person name="Davis C.M."/>
            <person name="Simpson J.R."/>
            <person name="Lauterbach L."/>
            <person name="Steele A.D."/>
            <person name="Gui C."/>
            <person name="Meng S."/>
            <person name="Li G."/>
            <person name="Viehrig K."/>
            <person name="Ye F."/>
            <person name="Su P."/>
            <person name="Kiefer A.F."/>
            <person name="Nichols A."/>
            <person name="Cepeda A.J."/>
            <person name="Yan W."/>
            <person name="Fan B."/>
            <person name="Jiang Y."/>
            <person name="Adhikari A."/>
            <person name="Zheng C.-J."/>
            <person name="Schuster L."/>
            <person name="Cowan T.M."/>
            <person name="Smanski M.J."/>
            <person name="Chevrette M.G."/>
            <person name="De Carvalho L.P.S."/>
            <person name="Shen B."/>
        </authorList>
    </citation>
    <scope>NUCLEOTIDE SEQUENCE [LARGE SCALE GENOMIC DNA]</scope>
    <source>
        <strain evidence="1 2">NPDC002593</strain>
    </source>
</reference>
<sequence length="119" mass="12648">MRTPDVGIALDFYFALGCEVHIAADRWAVLVTHRGQSVLVHASAEVARLPVGRVLHLWLTDLAELGQLVQGMGTRVTSTHSVAGGLAVFAGDAARPALIRKYESAACTVTDSLEGFCDT</sequence>
<keyword evidence="2" id="KW-1185">Reference proteome</keyword>
<dbReference type="Proteomes" id="UP001601992">
    <property type="component" value="Unassembled WGS sequence"/>
</dbReference>
<accession>A0ABW6SG98</accession>
<evidence type="ECO:0000313" key="1">
    <source>
        <dbReference type="EMBL" id="MFF3574430.1"/>
    </source>
</evidence>
<evidence type="ECO:0000313" key="2">
    <source>
        <dbReference type="Proteomes" id="UP001601992"/>
    </source>
</evidence>
<dbReference type="EMBL" id="JBIAQY010000027">
    <property type="protein sequence ID" value="MFF3574430.1"/>
    <property type="molecule type" value="Genomic_DNA"/>
</dbReference>
<comment type="caution">
    <text evidence="1">The sequence shown here is derived from an EMBL/GenBank/DDBJ whole genome shotgun (WGS) entry which is preliminary data.</text>
</comment>
<dbReference type="SUPFAM" id="SSF54593">
    <property type="entry name" value="Glyoxalase/Bleomycin resistance protein/Dihydroxybiphenyl dioxygenase"/>
    <property type="match status" value="1"/>
</dbReference>
<organism evidence="1 2">
    <name type="scientific">Nocardia jiangxiensis</name>
    <dbReference type="NCBI Taxonomy" id="282685"/>
    <lineage>
        <taxon>Bacteria</taxon>
        <taxon>Bacillati</taxon>
        <taxon>Actinomycetota</taxon>
        <taxon>Actinomycetes</taxon>
        <taxon>Mycobacteriales</taxon>
        <taxon>Nocardiaceae</taxon>
        <taxon>Nocardia</taxon>
    </lineage>
</organism>
<protein>
    <recommendedName>
        <fullName evidence="3">VOC domain-containing protein</fullName>
    </recommendedName>
</protein>
<dbReference type="InterPro" id="IPR029068">
    <property type="entry name" value="Glyas_Bleomycin-R_OHBP_Dase"/>
</dbReference>